<evidence type="ECO:0000313" key="2">
    <source>
        <dbReference type="Proteomes" id="UP001319180"/>
    </source>
</evidence>
<accession>A0AAP2GKS0</accession>
<sequence>MRILLLAFLLQSAVVCTYGQQTYPYKVYDFSSIDPAKVDNDRLNQQLDSIYRTSGADSLAQLRQYVWSRQESPRYAAFIVGYQRDRASLTDLNTGLQSSGFSALSENFNGIPFGFEARGKRFAGAWLVTVGLKNSVENNAYVVKADGANMQLWIGYDVLNLKRLHLYPQVTAALQGFNIQTERKGTTDITDVGDLFSSATSTTTKLYRDSFDLGYGVELDYRLIYGHSGGLILGVRYGQSVAAAKGKFEINDDKSSFKLDDRLNESFFQVVLKIYGKN</sequence>
<proteinExistence type="predicted"/>
<gene>
    <name evidence="1" type="ORF">KK078_22400</name>
</gene>
<evidence type="ECO:0000313" key="1">
    <source>
        <dbReference type="EMBL" id="MBT1689333.1"/>
    </source>
</evidence>
<keyword evidence="2" id="KW-1185">Reference proteome</keyword>
<dbReference type="EMBL" id="JAHESC010000039">
    <property type="protein sequence ID" value="MBT1689333.1"/>
    <property type="molecule type" value="Genomic_DNA"/>
</dbReference>
<comment type="caution">
    <text evidence="1">The sequence shown here is derived from an EMBL/GenBank/DDBJ whole genome shotgun (WGS) entry which is preliminary data.</text>
</comment>
<name>A0AAP2GKS0_9BACT</name>
<dbReference type="Proteomes" id="UP001319180">
    <property type="component" value="Unassembled WGS sequence"/>
</dbReference>
<reference evidence="1 2" key="1">
    <citation type="submission" date="2021-05" db="EMBL/GenBank/DDBJ databases">
        <title>A Polyphasic approach of four new species of the genus Ohtaekwangia: Ohtaekwangia histidinii sp. nov., Ohtaekwangia cretensis sp. nov., Ohtaekwangia indiensis sp. nov., Ohtaekwangia reichenbachii sp. nov. from diverse environment.</title>
        <authorList>
            <person name="Octaviana S."/>
        </authorList>
    </citation>
    <scope>NUCLEOTIDE SEQUENCE [LARGE SCALE GENOMIC DNA]</scope>
    <source>
        <strain evidence="1 2">PWU37</strain>
    </source>
</reference>
<dbReference type="AlphaFoldDB" id="A0AAP2GKS0"/>
<dbReference type="RefSeq" id="WP_254092559.1">
    <property type="nucleotide sequence ID" value="NZ_JAHESC010000039.1"/>
</dbReference>
<protein>
    <submittedName>
        <fullName evidence="1">Uncharacterized protein</fullName>
    </submittedName>
</protein>
<organism evidence="1 2">
    <name type="scientific">Dawidia soli</name>
    <dbReference type="NCBI Taxonomy" id="2782352"/>
    <lineage>
        <taxon>Bacteria</taxon>
        <taxon>Pseudomonadati</taxon>
        <taxon>Bacteroidota</taxon>
        <taxon>Cytophagia</taxon>
        <taxon>Cytophagales</taxon>
        <taxon>Chryseotaleaceae</taxon>
        <taxon>Dawidia</taxon>
    </lineage>
</organism>